<sequence length="292" mass="31576">MTPPADHRSSALRSVARRATFGRSLGLLRSFPLEQSDPDAFYSGLARDTVELVADLWAESGDQPGDRLGDQAGGQQVGQQVGRQVGRSGGLPGARLPGLTVLDVGGGPGYFSDAYAAEGARYVSVEPDVGEMSAAGLDQSGSIRGSGMSLPIRSDSVDVCISSNVAEHVPEPWTMAEEMLRVTRPGGLVVVSYTLWYGPFGGHEMGLTHYLGGERARRMYERRHGHPPKNVYGESLFEVGCAEGLEWARGTDAGELLAAFPRYHPRWAWWLVRAPLVREVMVSNLVLVLRAR</sequence>
<proteinExistence type="predicted"/>
<dbReference type="Pfam" id="PF08241">
    <property type="entry name" value="Methyltransf_11"/>
    <property type="match status" value="1"/>
</dbReference>
<dbReference type="SUPFAM" id="SSF53335">
    <property type="entry name" value="S-adenosyl-L-methionine-dependent methyltransferases"/>
    <property type="match status" value="1"/>
</dbReference>
<keyword evidence="3" id="KW-0808">Transferase</keyword>
<dbReference type="GO" id="GO:0008757">
    <property type="term" value="F:S-adenosylmethionine-dependent methyltransferase activity"/>
    <property type="evidence" value="ECO:0007669"/>
    <property type="project" value="InterPro"/>
</dbReference>
<gene>
    <name evidence="3" type="ORF">A6048_15610</name>
</gene>
<feature type="domain" description="Methyltransferase type 11" evidence="2">
    <location>
        <begin position="102"/>
        <end position="191"/>
    </location>
</feature>
<dbReference type="EMBL" id="CP015453">
    <property type="protein sequence ID" value="AWH97534.1"/>
    <property type="molecule type" value="Genomic_DNA"/>
</dbReference>
<dbReference type="Proteomes" id="UP000244903">
    <property type="component" value="Chromosome"/>
</dbReference>
<keyword evidence="3" id="KW-0489">Methyltransferase</keyword>
<evidence type="ECO:0000313" key="4">
    <source>
        <dbReference type="Proteomes" id="UP000244903"/>
    </source>
</evidence>
<dbReference type="AlphaFoldDB" id="A0AAD0JVM7"/>
<dbReference type="GO" id="GO:0032259">
    <property type="term" value="P:methylation"/>
    <property type="evidence" value="ECO:0007669"/>
    <property type="project" value="UniProtKB-KW"/>
</dbReference>
<dbReference type="KEGG" id="dpc:A6048_15610"/>
<dbReference type="Gene3D" id="3.40.50.150">
    <property type="entry name" value="Vaccinia Virus protein VP39"/>
    <property type="match status" value="1"/>
</dbReference>
<dbReference type="InterPro" id="IPR029063">
    <property type="entry name" value="SAM-dependent_MTases_sf"/>
</dbReference>
<feature type="region of interest" description="Disordered" evidence="1">
    <location>
        <begin position="61"/>
        <end position="92"/>
    </location>
</feature>
<dbReference type="RefSeq" id="WP_235027454.1">
    <property type="nucleotide sequence ID" value="NZ_CP015453.1"/>
</dbReference>
<dbReference type="InterPro" id="IPR013216">
    <property type="entry name" value="Methyltransf_11"/>
</dbReference>
<feature type="compositionally biased region" description="Low complexity" evidence="1">
    <location>
        <begin position="77"/>
        <end position="86"/>
    </location>
</feature>
<accession>A0AAD0JVM7</accession>
<dbReference type="CDD" id="cd02440">
    <property type="entry name" value="AdoMet_MTases"/>
    <property type="match status" value="1"/>
</dbReference>
<keyword evidence="4" id="KW-1185">Reference proteome</keyword>
<evidence type="ECO:0000259" key="2">
    <source>
        <dbReference type="Pfam" id="PF08241"/>
    </source>
</evidence>
<organism evidence="3 4">
    <name type="scientific">Dietzia psychralcaliphila</name>
    <dbReference type="NCBI Taxonomy" id="139021"/>
    <lineage>
        <taxon>Bacteria</taxon>
        <taxon>Bacillati</taxon>
        <taxon>Actinomycetota</taxon>
        <taxon>Actinomycetes</taxon>
        <taxon>Mycobacteriales</taxon>
        <taxon>Dietziaceae</taxon>
        <taxon>Dietzia</taxon>
    </lineage>
</organism>
<protein>
    <submittedName>
        <fullName evidence="3">SAM-dependent methyltransferase</fullName>
    </submittedName>
</protein>
<name>A0AAD0JVM7_9ACTN</name>
<evidence type="ECO:0000313" key="3">
    <source>
        <dbReference type="EMBL" id="AWH97534.1"/>
    </source>
</evidence>
<reference evidence="3 4" key="1">
    <citation type="submission" date="2016-04" db="EMBL/GenBank/DDBJ databases">
        <title>Complete genome sequence of the haloalkaliphilic hydrocarbon-degrading bacterium Dietzia psychralcaliphila ILA-1T, isolated from a drain of a fish product-processing plant.</title>
        <authorList>
            <person name="Zhao J."/>
            <person name="Hu B."/>
            <person name="Geng S."/>
            <person name="Nie Y."/>
            <person name="Tang Y."/>
        </authorList>
    </citation>
    <scope>NUCLEOTIDE SEQUENCE [LARGE SCALE GENOMIC DNA]</scope>
    <source>
        <strain evidence="3 4">ILA-1</strain>
    </source>
</reference>
<evidence type="ECO:0000256" key="1">
    <source>
        <dbReference type="SAM" id="MobiDB-lite"/>
    </source>
</evidence>